<reference evidence="1 2" key="1">
    <citation type="submission" date="2017-07" db="EMBL/GenBank/DDBJ databases">
        <title>First draft Genome Sequence of Nocardia cerradoensis isolated from human infection.</title>
        <authorList>
            <person name="Carrasco G."/>
        </authorList>
    </citation>
    <scope>NUCLEOTIDE SEQUENCE [LARGE SCALE GENOMIC DNA]</scope>
    <source>
        <strain evidence="1 2">CNM20130759</strain>
    </source>
</reference>
<gene>
    <name evidence="1" type="ORF">B7C42_08321</name>
</gene>
<organism evidence="1 2">
    <name type="scientific">Nocardia cerradoensis</name>
    <dbReference type="NCBI Taxonomy" id="85688"/>
    <lineage>
        <taxon>Bacteria</taxon>
        <taxon>Bacillati</taxon>
        <taxon>Actinomycetota</taxon>
        <taxon>Actinomycetes</taxon>
        <taxon>Mycobacteriales</taxon>
        <taxon>Nocardiaceae</taxon>
        <taxon>Nocardia</taxon>
    </lineage>
</organism>
<dbReference type="EMBL" id="NGAF01000149">
    <property type="protein sequence ID" value="OXR39611.1"/>
    <property type="molecule type" value="Genomic_DNA"/>
</dbReference>
<accession>A0A231GT08</accession>
<evidence type="ECO:0000313" key="2">
    <source>
        <dbReference type="Proteomes" id="UP000215506"/>
    </source>
</evidence>
<name>A0A231GT08_9NOCA</name>
<keyword evidence="2" id="KW-1185">Reference proteome</keyword>
<sequence length="48" mass="5193">MIAGCAEYMRAWNTSPMMTADRMIALCPLSIIGKAKKPQVPAVTAPTR</sequence>
<dbReference type="Proteomes" id="UP000215506">
    <property type="component" value="Unassembled WGS sequence"/>
</dbReference>
<dbReference type="AlphaFoldDB" id="A0A231GT08"/>
<proteinExistence type="predicted"/>
<protein>
    <submittedName>
        <fullName evidence="1">Uncharacterized protein</fullName>
    </submittedName>
</protein>
<evidence type="ECO:0000313" key="1">
    <source>
        <dbReference type="EMBL" id="OXR39611.1"/>
    </source>
</evidence>
<comment type="caution">
    <text evidence="1">The sequence shown here is derived from an EMBL/GenBank/DDBJ whole genome shotgun (WGS) entry which is preliminary data.</text>
</comment>